<dbReference type="Proteomes" id="UP000195137">
    <property type="component" value="Unassembled WGS sequence"/>
</dbReference>
<keyword evidence="1" id="KW-1133">Transmembrane helix</keyword>
<sequence>MFDADHKKALKKTALPSVMGIVAGVVAYYIAAGPAGPLQREVFGLVAILFFMWIQQSVFPLIDIDTDDFGGKDWAFVGFMTITFAYITWSLILNL</sequence>
<feature type="transmembrane region" description="Helical" evidence="1">
    <location>
        <begin position="42"/>
        <end position="62"/>
    </location>
</feature>
<gene>
    <name evidence="2" type="ORF">AMET1_0255</name>
</gene>
<dbReference type="Pfam" id="PF19094">
    <property type="entry name" value="EMC6_arch"/>
    <property type="match status" value="1"/>
</dbReference>
<reference evidence="2 3" key="1">
    <citation type="submission" date="2016-12" db="EMBL/GenBank/DDBJ databases">
        <title>Discovery of methanogenic haloarchaea.</title>
        <authorList>
            <person name="Sorokin D.Y."/>
            <person name="Makarova K.S."/>
            <person name="Abbas B."/>
            <person name="Ferrer M."/>
            <person name="Golyshin P.N."/>
        </authorList>
    </citation>
    <scope>NUCLEOTIDE SEQUENCE [LARGE SCALE GENOMIC DNA]</scope>
    <source>
        <strain evidence="2">AMET1</strain>
    </source>
</reference>
<proteinExistence type="predicted"/>
<dbReference type="AlphaFoldDB" id="A0A1Y3GB24"/>
<name>A0A1Y3GB24_9EURY</name>
<evidence type="ECO:0000313" key="3">
    <source>
        <dbReference type="Proteomes" id="UP000195137"/>
    </source>
</evidence>
<feature type="transmembrane region" description="Helical" evidence="1">
    <location>
        <begin position="12"/>
        <end position="30"/>
    </location>
</feature>
<accession>A0A1Y3GB24</accession>
<dbReference type="InterPro" id="IPR043941">
    <property type="entry name" value="EMC6-arch"/>
</dbReference>
<comment type="caution">
    <text evidence="2">The sequence shown here is derived from an EMBL/GenBank/DDBJ whole genome shotgun (WGS) entry which is preliminary data.</text>
</comment>
<dbReference type="EMBL" id="MRZU01000003">
    <property type="protein sequence ID" value="OUJ18609.1"/>
    <property type="molecule type" value="Genomic_DNA"/>
</dbReference>
<evidence type="ECO:0000313" key="2">
    <source>
        <dbReference type="EMBL" id="OUJ18609.1"/>
    </source>
</evidence>
<keyword evidence="3" id="KW-1185">Reference proteome</keyword>
<evidence type="ECO:0000256" key="1">
    <source>
        <dbReference type="SAM" id="Phobius"/>
    </source>
</evidence>
<dbReference type="RefSeq" id="WP_086636684.1">
    <property type="nucleotide sequence ID" value="NZ_MRZU01000003.1"/>
</dbReference>
<keyword evidence="1" id="KW-0472">Membrane</keyword>
<feature type="transmembrane region" description="Helical" evidence="1">
    <location>
        <begin position="74"/>
        <end position="92"/>
    </location>
</feature>
<protein>
    <submittedName>
        <fullName evidence="2">Putative membrane protein</fullName>
    </submittedName>
</protein>
<dbReference type="OrthoDB" id="50040at2157"/>
<organism evidence="2 3">
    <name type="scientific">Methanonatronarchaeum thermophilum</name>
    <dbReference type="NCBI Taxonomy" id="1927129"/>
    <lineage>
        <taxon>Archaea</taxon>
        <taxon>Methanobacteriati</taxon>
        <taxon>Methanobacteriota</taxon>
        <taxon>Methanonatronarchaeia</taxon>
        <taxon>Methanonatronarchaeales</taxon>
        <taxon>Methanonatronarchaeaceae</taxon>
        <taxon>Methanonatronarchaeum</taxon>
    </lineage>
</organism>
<keyword evidence="1" id="KW-0812">Transmembrane</keyword>